<name>A0ABV3PRU3_9HYPH</name>
<accession>A0ABV3PRU3</accession>
<evidence type="ECO:0000313" key="2">
    <source>
        <dbReference type="EMBL" id="MEW9308373.1"/>
    </source>
</evidence>
<keyword evidence="1" id="KW-0732">Signal</keyword>
<organism evidence="2 3">
    <name type="scientific">Labrys neptuniae</name>
    <dbReference type="NCBI Taxonomy" id="376174"/>
    <lineage>
        <taxon>Bacteria</taxon>
        <taxon>Pseudomonadati</taxon>
        <taxon>Pseudomonadota</taxon>
        <taxon>Alphaproteobacteria</taxon>
        <taxon>Hyphomicrobiales</taxon>
        <taxon>Xanthobacteraceae</taxon>
        <taxon>Labrys</taxon>
    </lineage>
</organism>
<reference evidence="2 3" key="1">
    <citation type="submission" date="2024-07" db="EMBL/GenBank/DDBJ databases">
        <title>Description of Labrys sedimenti sp. nov., isolated from a diclofenac-degrading enrichment culture.</title>
        <authorList>
            <person name="Tancsics A."/>
            <person name="Csepanyi A."/>
        </authorList>
    </citation>
    <scope>NUCLEOTIDE SEQUENCE [LARGE SCALE GENOMIC DNA]</scope>
    <source>
        <strain evidence="2 3">LMG 23578</strain>
    </source>
</reference>
<feature type="signal peptide" evidence="1">
    <location>
        <begin position="1"/>
        <end position="29"/>
    </location>
</feature>
<comment type="caution">
    <text evidence="2">The sequence shown here is derived from an EMBL/GenBank/DDBJ whole genome shotgun (WGS) entry which is preliminary data.</text>
</comment>
<protein>
    <submittedName>
        <fullName evidence="2">Uncharacterized protein</fullName>
    </submittedName>
</protein>
<dbReference type="EMBL" id="JBFNQD010000008">
    <property type="protein sequence ID" value="MEW9308373.1"/>
    <property type="molecule type" value="Genomic_DNA"/>
</dbReference>
<sequence length="201" mass="21503">MRQAGTAPLHPLKLALLGALAVLAPPVNAKDLSDFERILPKSIAGMTQVKIHKTATDGQVIAFYGGKAGRATVFILPVSGEDAHGVTRASQAVLLDATAAGLKEGTKALGDSYWTGSVQTHTLKADNIEMACTKVEMRQAGEKGPPDQMRLMDRRCFTQVGDVVIGTYVTTPFKESLRSALEKDQLIFCGAFTSAMVNEKR</sequence>
<dbReference type="RefSeq" id="WP_367625465.1">
    <property type="nucleotide sequence ID" value="NZ_JBFNQD010000008.1"/>
</dbReference>
<evidence type="ECO:0000256" key="1">
    <source>
        <dbReference type="SAM" id="SignalP"/>
    </source>
</evidence>
<proteinExistence type="predicted"/>
<dbReference type="Proteomes" id="UP001555786">
    <property type="component" value="Unassembled WGS sequence"/>
</dbReference>
<evidence type="ECO:0000313" key="3">
    <source>
        <dbReference type="Proteomes" id="UP001555786"/>
    </source>
</evidence>
<keyword evidence="3" id="KW-1185">Reference proteome</keyword>
<feature type="chain" id="PRO_5045454241" evidence="1">
    <location>
        <begin position="30"/>
        <end position="201"/>
    </location>
</feature>
<gene>
    <name evidence="2" type="ORF">ABXS05_22665</name>
</gene>